<sequence length="128" mass="14299">MSRDLHKRQAIENYIKAYNAFDVAGMVQGFDANVVFENISEGEVNLKTEGIAAFKQQAEQAKLYFKEREQQVDSITIIGETVEASINYRGVLAVDFPNGMKAGDVLQLQGKSIFYFEAGKIVKLQDIS</sequence>
<dbReference type="RefSeq" id="WP_377532213.1">
    <property type="nucleotide sequence ID" value="NZ_JBHTLD010000288.1"/>
</dbReference>
<comment type="caution">
    <text evidence="2">The sequence shown here is derived from an EMBL/GenBank/DDBJ whole genome shotgun (WGS) entry which is preliminary data.</text>
</comment>
<dbReference type="InterPro" id="IPR032710">
    <property type="entry name" value="NTF2-like_dom_sf"/>
</dbReference>
<dbReference type="Gene3D" id="3.10.450.50">
    <property type="match status" value="1"/>
</dbReference>
<gene>
    <name evidence="2" type="ORF">ACFQ2O_19985</name>
</gene>
<evidence type="ECO:0000259" key="1">
    <source>
        <dbReference type="Pfam" id="PF12680"/>
    </source>
</evidence>
<keyword evidence="3" id="KW-1185">Reference proteome</keyword>
<dbReference type="SUPFAM" id="SSF54427">
    <property type="entry name" value="NTF2-like"/>
    <property type="match status" value="1"/>
</dbReference>
<proteinExistence type="predicted"/>
<evidence type="ECO:0000313" key="2">
    <source>
        <dbReference type="EMBL" id="MFD1188501.1"/>
    </source>
</evidence>
<evidence type="ECO:0000313" key="3">
    <source>
        <dbReference type="Proteomes" id="UP001597094"/>
    </source>
</evidence>
<dbReference type="Proteomes" id="UP001597094">
    <property type="component" value="Unassembled WGS sequence"/>
</dbReference>
<organism evidence="2 3">
    <name type="scientific">Pontibacter rugosus</name>
    <dbReference type="NCBI Taxonomy" id="1745966"/>
    <lineage>
        <taxon>Bacteria</taxon>
        <taxon>Pseudomonadati</taxon>
        <taxon>Bacteroidota</taxon>
        <taxon>Cytophagia</taxon>
        <taxon>Cytophagales</taxon>
        <taxon>Hymenobacteraceae</taxon>
        <taxon>Pontibacter</taxon>
    </lineage>
</organism>
<name>A0ABW3SX06_9BACT</name>
<dbReference type="EMBL" id="JBHTLD010000288">
    <property type="protein sequence ID" value="MFD1188501.1"/>
    <property type="molecule type" value="Genomic_DNA"/>
</dbReference>
<feature type="domain" description="SnoaL-like" evidence="1">
    <location>
        <begin position="11"/>
        <end position="123"/>
    </location>
</feature>
<reference evidence="3" key="1">
    <citation type="journal article" date="2019" name="Int. J. Syst. Evol. Microbiol.">
        <title>The Global Catalogue of Microorganisms (GCM) 10K type strain sequencing project: providing services to taxonomists for standard genome sequencing and annotation.</title>
        <authorList>
            <consortium name="The Broad Institute Genomics Platform"/>
            <consortium name="The Broad Institute Genome Sequencing Center for Infectious Disease"/>
            <person name="Wu L."/>
            <person name="Ma J."/>
        </authorList>
    </citation>
    <scope>NUCLEOTIDE SEQUENCE [LARGE SCALE GENOMIC DNA]</scope>
    <source>
        <strain evidence="3">JCM 31319</strain>
    </source>
</reference>
<dbReference type="Pfam" id="PF12680">
    <property type="entry name" value="SnoaL_2"/>
    <property type="match status" value="1"/>
</dbReference>
<dbReference type="InterPro" id="IPR037401">
    <property type="entry name" value="SnoaL-like"/>
</dbReference>
<accession>A0ABW3SX06</accession>
<protein>
    <submittedName>
        <fullName evidence="2">Nuclear transport factor 2 family protein</fullName>
    </submittedName>
</protein>